<reference evidence="2" key="1">
    <citation type="submission" date="2021-02" db="EMBL/GenBank/DDBJ databases">
        <authorList>
            <person name="Bekaert M."/>
        </authorList>
    </citation>
    <scope>NUCLEOTIDE SEQUENCE</scope>
    <source>
        <strain evidence="2">IoA-00</strain>
    </source>
</reference>
<dbReference type="InterPro" id="IPR037517">
    <property type="entry name" value="HDAG_dom"/>
</dbReference>
<dbReference type="AlphaFoldDB" id="A0A7R8CGQ4"/>
<dbReference type="PANTHER" id="PTHR13328:SF4">
    <property type="entry name" value="NEGATIVE ELONGATION FACTOR A"/>
    <property type="match status" value="1"/>
</dbReference>
<dbReference type="GO" id="GO:0034244">
    <property type="term" value="P:negative regulation of transcription elongation by RNA polymerase II"/>
    <property type="evidence" value="ECO:0007669"/>
    <property type="project" value="TreeGrafter"/>
</dbReference>
<name>A0A7R8CGQ4_LEPSM</name>
<feature type="compositionally biased region" description="Basic and acidic residues" evidence="1">
    <location>
        <begin position="260"/>
        <end position="271"/>
    </location>
</feature>
<feature type="compositionally biased region" description="Polar residues" evidence="1">
    <location>
        <begin position="272"/>
        <end position="283"/>
    </location>
</feature>
<accession>A0A7R8CGQ4</accession>
<dbReference type="GO" id="GO:0032021">
    <property type="term" value="C:NELF complex"/>
    <property type="evidence" value="ECO:0007669"/>
    <property type="project" value="TreeGrafter"/>
</dbReference>
<protein>
    <submittedName>
        <fullName evidence="2">WHSC2</fullName>
    </submittedName>
</protein>
<dbReference type="OrthoDB" id="2135488at2759"/>
<dbReference type="PROSITE" id="PS51838">
    <property type="entry name" value="HDAG"/>
    <property type="match status" value="1"/>
</dbReference>
<evidence type="ECO:0000313" key="3">
    <source>
        <dbReference type="Proteomes" id="UP000675881"/>
    </source>
</evidence>
<feature type="compositionally biased region" description="Polar residues" evidence="1">
    <location>
        <begin position="205"/>
        <end position="225"/>
    </location>
</feature>
<evidence type="ECO:0000313" key="2">
    <source>
        <dbReference type="EMBL" id="CAF2817571.1"/>
    </source>
</evidence>
<sequence>MCSNGNRGVSGTLGSGDTSLWLHNKLGTSNDSWTGGSIVSQLSSETFVKIHNCFQDLQPQVKLKLLLSLFHIPKRNLESWKESLALILGEGKEDSEPWVCMLAEIMQTYPTTGQLNADISIPESNKRIFMDLLTDIRKALKKCCDNIVGHQPQTVRHFTLKRKPKAAALRAELINKSQDAANKVKSISTGNFPIRKNTMPRKMDSTSLKGISSRIQTGFRNSRPTQVALPNRTKKEGGVKLLDINEQPVGYASSKKRKRQSELEDAPKQKDTFSNTVLTNSSPVTKNSSVTSSASTTTVDNINSTPPDYAIGLASLNTPPVSCSNLITLSNSHPAYAPPVYAPPAPVSSKSVTIVNKSMMNNSSSFSSGLSLEPFPPTSSIEVHQSSVFTNTTPPQTMVAVQSSNVQSRVVQLPTHPIPQGRVPHIKFKIRPIIQPHVITADEIVSNTPTTQKSVLIPPSASQPPRRSLTLTKEQMHEAQEMFRTANKVTRPEKALILGFMAGSRDNPCPHLGNLVTIKLSENQDNVPQKDGTYLTMIL</sequence>
<dbReference type="PANTHER" id="PTHR13328">
    <property type="entry name" value="NEGATIVE ELONGATION FACTOR A NELF-A"/>
    <property type="match status" value="1"/>
</dbReference>
<dbReference type="EMBL" id="HG994591">
    <property type="protein sequence ID" value="CAF2817571.1"/>
    <property type="molecule type" value="Genomic_DNA"/>
</dbReference>
<organism evidence="2 3">
    <name type="scientific">Lepeophtheirus salmonis</name>
    <name type="common">Salmon louse</name>
    <name type="synonym">Caligus salmonis</name>
    <dbReference type="NCBI Taxonomy" id="72036"/>
    <lineage>
        <taxon>Eukaryota</taxon>
        <taxon>Metazoa</taxon>
        <taxon>Ecdysozoa</taxon>
        <taxon>Arthropoda</taxon>
        <taxon>Crustacea</taxon>
        <taxon>Multicrustacea</taxon>
        <taxon>Hexanauplia</taxon>
        <taxon>Copepoda</taxon>
        <taxon>Siphonostomatoida</taxon>
        <taxon>Caligidae</taxon>
        <taxon>Lepeophtheirus</taxon>
    </lineage>
</organism>
<gene>
    <name evidence="2" type="ORF">LSAA_3590</name>
</gene>
<evidence type="ECO:0000256" key="1">
    <source>
        <dbReference type="SAM" id="MobiDB-lite"/>
    </source>
</evidence>
<dbReference type="Pfam" id="PF23553">
    <property type="entry name" value="NELF-A_N"/>
    <property type="match status" value="1"/>
</dbReference>
<feature type="region of interest" description="Disordered" evidence="1">
    <location>
        <begin position="190"/>
        <end position="303"/>
    </location>
</feature>
<dbReference type="Proteomes" id="UP000675881">
    <property type="component" value="Chromosome 12"/>
</dbReference>
<proteinExistence type="predicted"/>
<dbReference type="InterPro" id="IPR052828">
    <property type="entry name" value="NELF-A_domain"/>
</dbReference>
<dbReference type="InterPro" id="IPR056557">
    <property type="entry name" value="NELF-A_N"/>
</dbReference>
<feature type="compositionally biased region" description="Low complexity" evidence="1">
    <location>
        <begin position="284"/>
        <end position="299"/>
    </location>
</feature>
<keyword evidence="3" id="KW-1185">Reference proteome</keyword>